<dbReference type="AlphaFoldDB" id="A0A494WV31"/>
<sequence>MGGLIMKVGAGGLQSLASQEVAPLRRVEPPAAVKREDVFPQGAPPPEEGGFSREELVAAVGRLNQAAEAYNQPLEFLVREDGENLRVEVVEKGTGAVKGEVPGHIVLEAAREPHKTIGLLLDRYL</sequence>
<proteinExistence type="predicted"/>
<evidence type="ECO:0000313" key="1">
    <source>
        <dbReference type="EMBL" id="RKO66881.1"/>
    </source>
</evidence>
<dbReference type="InterPro" id="IPR005186">
    <property type="entry name" value="FlaG"/>
</dbReference>
<reference evidence="1 2" key="1">
    <citation type="submission" date="2018-10" db="EMBL/GenBank/DDBJ databases">
        <authorList>
            <person name="Grouzdev D.S."/>
            <person name="Krutkina M.S."/>
            <person name="Tourova T.P."/>
            <person name="Nazina T.N."/>
        </authorList>
    </citation>
    <scope>NUCLEOTIDE SEQUENCE [LARGE SCALE GENOMIC DNA]</scope>
    <source>
        <strain evidence="1 2">435</strain>
    </source>
</reference>
<gene>
    <name evidence="1" type="ORF">D7024_07930</name>
</gene>
<dbReference type="EMBL" id="RBWE01000001">
    <property type="protein sequence ID" value="RKO66881.1"/>
    <property type="molecule type" value="Genomic_DNA"/>
</dbReference>
<dbReference type="Proteomes" id="UP000271256">
    <property type="component" value="Unassembled WGS sequence"/>
</dbReference>
<organism evidence="1 2">
    <name type="scientific">Desulfofundulus salinus</name>
    <dbReference type="NCBI Taxonomy" id="2419843"/>
    <lineage>
        <taxon>Bacteria</taxon>
        <taxon>Bacillati</taxon>
        <taxon>Bacillota</taxon>
        <taxon>Clostridia</taxon>
        <taxon>Eubacteriales</taxon>
        <taxon>Peptococcaceae</taxon>
        <taxon>Desulfofundulus</taxon>
    </lineage>
</organism>
<comment type="caution">
    <text evidence="1">The sequence shown here is derived from an EMBL/GenBank/DDBJ whole genome shotgun (WGS) entry which is preliminary data.</text>
</comment>
<dbReference type="SUPFAM" id="SSF160214">
    <property type="entry name" value="FlaG-like"/>
    <property type="match status" value="1"/>
</dbReference>
<dbReference type="InterPro" id="IPR035924">
    <property type="entry name" value="FlaG-like_sf"/>
</dbReference>
<evidence type="ECO:0008006" key="3">
    <source>
        <dbReference type="Google" id="ProtNLM"/>
    </source>
</evidence>
<dbReference type="Gene3D" id="3.30.160.170">
    <property type="entry name" value="FlaG-like"/>
    <property type="match status" value="1"/>
</dbReference>
<evidence type="ECO:0000313" key="2">
    <source>
        <dbReference type="Proteomes" id="UP000271256"/>
    </source>
</evidence>
<keyword evidence="2" id="KW-1185">Reference proteome</keyword>
<accession>A0A494WV31</accession>
<dbReference type="Pfam" id="PF03646">
    <property type="entry name" value="FlaG"/>
    <property type="match status" value="1"/>
</dbReference>
<protein>
    <recommendedName>
        <fullName evidence="3">Flagellar protein FlaG</fullName>
    </recommendedName>
</protein>
<name>A0A494WV31_9FIRM</name>